<accession>A0A6I4TME0</accession>
<evidence type="ECO:0000313" key="4">
    <source>
        <dbReference type="Proteomes" id="UP000432727"/>
    </source>
</evidence>
<dbReference type="EMBL" id="WTYI01000001">
    <property type="protein sequence ID" value="MXO95718.1"/>
    <property type="molecule type" value="Genomic_DNA"/>
</dbReference>
<dbReference type="PROSITE" id="PS00018">
    <property type="entry name" value="EF_HAND_1"/>
    <property type="match status" value="1"/>
</dbReference>
<feature type="region of interest" description="Disordered" evidence="1">
    <location>
        <begin position="465"/>
        <end position="484"/>
    </location>
</feature>
<reference evidence="3 4" key="1">
    <citation type="submission" date="2019-12" db="EMBL/GenBank/DDBJ databases">
        <title>Genomic-based taxomic classification of the family Erythrobacteraceae.</title>
        <authorList>
            <person name="Xu L."/>
        </authorList>
    </citation>
    <scope>NUCLEOTIDE SEQUENCE [LARGE SCALE GENOMIC DNA]</scope>
    <source>
        <strain evidence="3 4">JCM 12189</strain>
    </source>
</reference>
<dbReference type="InterPro" id="IPR047589">
    <property type="entry name" value="DUF11_rpt"/>
</dbReference>
<feature type="non-terminal residue" evidence="3">
    <location>
        <position position="942"/>
    </location>
</feature>
<feature type="domain" description="DUF7507" evidence="2">
    <location>
        <begin position="530"/>
        <end position="632"/>
    </location>
</feature>
<evidence type="ECO:0000259" key="2">
    <source>
        <dbReference type="Pfam" id="PF24346"/>
    </source>
</evidence>
<dbReference type="InterPro" id="IPR013783">
    <property type="entry name" value="Ig-like_fold"/>
</dbReference>
<feature type="region of interest" description="Disordered" evidence="1">
    <location>
        <begin position="79"/>
        <end position="99"/>
    </location>
</feature>
<name>A0A6I4TME0_9SPHN</name>
<dbReference type="Gene3D" id="2.60.40.10">
    <property type="entry name" value="Immunoglobulins"/>
    <property type="match status" value="2"/>
</dbReference>
<dbReference type="InterPro" id="IPR018247">
    <property type="entry name" value="EF_Hand_1_Ca_BS"/>
</dbReference>
<organism evidence="3 4">
    <name type="scientific">Qipengyuania aquimaris</name>
    <dbReference type="NCBI Taxonomy" id="255984"/>
    <lineage>
        <taxon>Bacteria</taxon>
        <taxon>Pseudomonadati</taxon>
        <taxon>Pseudomonadota</taxon>
        <taxon>Alphaproteobacteria</taxon>
        <taxon>Sphingomonadales</taxon>
        <taxon>Erythrobacteraceae</taxon>
        <taxon>Qipengyuania</taxon>
    </lineage>
</organism>
<protein>
    <submittedName>
        <fullName evidence="3">DUF11 domain-containing protein</fullName>
    </submittedName>
</protein>
<keyword evidence="4" id="KW-1185">Reference proteome</keyword>
<dbReference type="Pfam" id="PF24346">
    <property type="entry name" value="DUF7507"/>
    <property type="match status" value="4"/>
</dbReference>
<sequence length="942" mass="99095">MAILVDQDGDGNFDKERDDDTVTLPVITDDTADGIDDVDLTTAGSKAIIDGAVFLDAVNIGAGTGNYNTFLAIQDDNDDDSIEEGFNSNDTNPLDGSNDEIDQSKTETILLGSIPVTFFDADGDGIEEAYYEFRVDLNESNSAPDTQISLDEFELYASSDNSIEDLTTLRSEELIYDMDANGEVSVLLSEANSSGSGNDDYSVLIPVEKFGDADPATTYVYLYVKMGAAGEDWGVQGGFEEWNLQNAAILQGTKFEDTDGDGVRDVGEEGLGGVFIYADLDEDGEFDFIDNNGNGTFDAGTDTALEQWDITNADGTYSMGGFGINDTSYTVQIREIVPDGYLRTTGDFETVLISSQTDSGEIIQVDPIGNKPLQPSIDLVKEVPQIIDGSGLNGLGGADDAGDQVVYLFTVTNDGELDLTDVELTDPNIDADSLVRLDDVIGDNDDILEVGEKWAYTAVHTVTQDELDSNGDDSPDGPDGDIDNTATVVAQSSAGQVSASDNEDAPLLQIPGIEVLKTVSSVEDGDDFGASEQVDSEGDVINYKITISNEGNFALSGVTMADKVEAYATVDATPVEDGGGFNIGDLDQDGLLDVNEVWEYTASYTVTQDDIDSNGFGDGTIDNVATGDTNETQPDTDDASVPVVQVPVLGIDKVVVSVDADGDNVLNAAGDVIEYSVTVSNDGNVTLTGVTVTDPLTGLNLALADDGILAPGESYTFTGLTYAITQDDLDSNGSVEVGNLATGTIDNTATADSDQTGPVSDDEAVPLALTPAILIEKLVKSVNNEDGTLDEDGKIDTAGDTITYTITVTNDGNVTLTDVDVSDVFEGTDFDTSGLVYVESENADGELEVGETWTWEFTVEATQDLIDANCYPGGDEQITNTASVTAMFGAEQVSAGPSTVHTGIVCDPVLGIDKVVVSVDADGDNVLNAAGDVIEYSVTVSN</sequence>
<dbReference type="InterPro" id="IPR055354">
    <property type="entry name" value="DUF7507"/>
</dbReference>
<proteinExistence type="predicted"/>
<evidence type="ECO:0000313" key="3">
    <source>
        <dbReference type="EMBL" id="MXO95718.1"/>
    </source>
</evidence>
<feature type="compositionally biased region" description="Acidic residues" evidence="1">
    <location>
        <begin position="465"/>
        <end position="482"/>
    </location>
</feature>
<feature type="compositionally biased region" description="Polar residues" evidence="1">
    <location>
        <begin position="86"/>
        <end position="95"/>
    </location>
</feature>
<dbReference type="InterPro" id="IPR051172">
    <property type="entry name" value="Chlamydia_OmcB"/>
</dbReference>
<comment type="caution">
    <text evidence="3">The sequence shown here is derived from an EMBL/GenBank/DDBJ whole genome shotgun (WGS) entry which is preliminary data.</text>
</comment>
<dbReference type="PANTHER" id="PTHR34819">
    <property type="entry name" value="LARGE CYSTEINE-RICH PERIPLASMIC PROTEIN OMCB"/>
    <property type="match status" value="1"/>
</dbReference>
<gene>
    <name evidence="3" type="ORF">GRI34_04700</name>
</gene>
<feature type="domain" description="DUF7507" evidence="2">
    <location>
        <begin position="375"/>
        <end position="498"/>
    </location>
</feature>
<dbReference type="Proteomes" id="UP000432727">
    <property type="component" value="Unassembled WGS sequence"/>
</dbReference>
<dbReference type="RefSeq" id="WP_160594953.1">
    <property type="nucleotide sequence ID" value="NZ_WTYI01000001.1"/>
</dbReference>
<dbReference type="NCBIfam" id="TIGR01451">
    <property type="entry name" value="B_ant_repeat"/>
    <property type="match status" value="2"/>
</dbReference>
<feature type="domain" description="DUF7507" evidence="2">
    <location>
        <begin position="665"/>
        <end position="747"/>
    </location>
</feature>
<evidence type="ECO:0000256" key="1">
    <source>
        <dbReference type="SAM" id="MobiDB-lite"/>
    </source>
</evidence>
<dbReference type="AlphaFoldDB" id="A0A6I4TME0"/>
<dbReference type="OrthoDB" id="8100581at2"/>
<feature type="domain" description="DUF7507" evidence="2">
    <location>
        <begin position="792"/>
        <end position="887"/>
    </location>
</feature>